<evidence type="ECO:0000313" key="1">
    <source>
        <dbReference type="EMBL" id="EDN96243.1"/>
    </source>
</evidence>
<protein>
    <submittedName>
        <fullName evidence="1">Uncharacterized protein</fullName>
    </submittedName>
</protein>
<gene>
    <name evidence="1" type="ORF">SS1G_01168</name>
</gene>
<proteinExistence type="predicted"/>
<dbReference type="RefSeq" id="XP_001596975.1">
    <property type="nucleotide sequence ID" value="XM_001596925.1"/>
</dbReference>
<accession>A7E791</accession>
<dbReference type="KEGG" id="ssl:SS1G_01168"/>
<dbReference type="AlphaFoldDB" id="A7E791"/>
<dbReference type="HOGENOM" id="CLU_2997825_0_0_1"/>
<dbReference type="EMBL" id="CH476622">
    <property type="protein sequence ID" value="EDN96243.1"/>
    <property type="molecule type" value="Genomic_DNA"/>
</dbReference>
<organism evidence="1 2">
    <name type="scientific">Sclerotinia sclerotiorum (strain ATCC 18683 / 1980 / Ss-1)</name>
    <name type="common">White mold</name>
    <name type="synonym">Whetzelinia sclerotiorum</name>
    <dbReference type="NCBI Taxonomy" id="665079"/>
    <lineage>
        <taxon>Eukaryota</taxon>
        <taxon>Fungi</taxon>
        <taxon>Dikarya</taxon>
        <taxon>Ascomycota</taxon>
        <taxon>Pezizomycotina</taxon>
        <taxon>Leotiomycetes</taxon>
        <taxon>Helotiales</taxon>
        <taxon>Sclerotiniaceae</taxon>
        <taxon>Sclerotinia</taxon>
    </lineage>
</organism>
<keyword evidence="2" id="KW-1185">Reference proteome</keyword>
<reference evidence="2" key="1">
    <citation type="journal article" date="2011" name="PLoS Genet.">
        <title>Genomic analysis of the necrotrophic fungal pathogens Sclerotinia sclerotiorum and Botrytis cinerea.</title>
        <authorList>
            <person name="Amselem J."/>
            <person name="Cuomo C.A."/>
            <person name="van Kan J.A."/>
            <person name="Viaud M."/>
            <person name="Benito E.P."/>
            <person name="Couloux A."/>
            <person name="Coutinho P.M."/>
            <person name="de Vries R.P."/>
            <person name="Dyer P.S."/>
            <person name="Fillinger S."/>
            <person name="Fournier E."/>
            <person name="Gout L."/>
            <person name="Hahn M."/>
            <person name="Kohn L."/>
            <person name="Lapalu N."/>
            <person name="Plummer K.M."/>
            <person name="Pradier J.M."/>
            <person name="Quevillon E."/>
            <person name="Sharon A."/>
            <person name="Simon A."/>
            <person name="ten Have A."/>
            <person name="Tudzynski B."/>
            <person name="Tudzynski P."/>
            <person name="Wincker P."/>
            <person name="Andrew M."/>
            <person name="Anthouard V."/>
            <person name="Beever R.E."/>
            <person name="Beffa R."/>
            <person name="Benoit I."/>
            <person name="Bouzid O."/>
            <person name="Brault B."/>
            <person name="Chen Z."/>
            <person name="Choquer M."/>
            <person name="Collemare J."/>
            <person name="Cotton P."/>
            <person name="Danchin E.G."/>
            <person name="Da Silva C."/>
            <person name="Gautier A."/>
            <person name="Giraud C."/>
            <person name="Giraud T."/>
            <person name="Gonzalez C."/>
            <person name="Grossetete S."/>
            <person name="Guldener U."/>
            <person name="Henrissat B."/>
            <person name="Howlett B.J."/>
            <person name="Kodira C."/>
            <person name="Kretschmer M."/>
            <person name="Lappartient A."/>
            <person name="Leroch M."/>
            <person name="Levis C."/>
            <person name="Mauceli E."/>
            <person name="Neuveglise C."/>
            <person name="Oeser B."/>
            <person name="Pearson M."/>
            <person name="Poulain J."/>
            <person name="Poussereau N."/>
            <person name="Quesneville H."/>
            <person name="Rascle C."/>
            <person name="Schumacher J."/>
            <person name="Segurens B."/>
            <person name="Sexton A."/>
            <person name="Silva E."/>
            <person name="Sirven C."/>
            <person name="Soanes D.M."/>
            <person name="Talbot N.J."/>
            <person name="Templeton M."/>
            <person name="Yandava C."/>
            <person name="Yarden O."/>
            <person name="Zeng Q."/>
            <person name="Rollins J.A."/>
            <person name="Lebrun M.H."/>
            <person name="Dickman M."/>
        </authorList>
    </citation>
    <scope>NUCLEOTIDE SEQUENCE [LARGE SCALE GENOMIC DNA]</scope>
    <source>
        <strain evidence="2">ATCC 18683 / 1980 / Ss-1</strain>
    </source>
</reference>
<dbReference type="Proteomes" id="UP000001312">
    <property type="component" value="Unassembled WGS sequence"/>
</dbReference>
<dbReference type="InParanoid" id="A7E791"/>
<evidence type="ECO:0000313" key="2">
    <source>
        <dbReference type="Proteomes" id="UP000001312"/>
    </source>
</evidence>
<sequence>MTCNEKGHMSNADRPNHLRLIGLEIGYCETYKDRIYLSPNLRRRAMYLGAYEYYGYY</sequence>
<dbReference type="GeneID" id="5494008"/>
<name>A7E791_SCLS1</name>